<sequence length="419" mass="48103">MTHKVLIVTTVSGFLWQFEKNTVEILKSRNAQIHYASNFENPAYVFDQEYFEDKGIVTHPIPIQKSPYQIKDNFRALKSLIKIIEKEEIDTLHCHTPVGAVLGRLAARLSKKKVTVIYTAHGFHFYKGAGLKNWLLYYQAERFLARYTDILVTINREDEKRARSFSLRDSGWVMKIPGVGVDREKFRVQFEKRQEARQALGLGSGELCLLTAALLDKEKNYQTVLKALEKLKDLPFRYYICGEGPYRQALEEQTARLGLEEKVTFLGFRKDLDFLLQGADIFLFPSVREGLGMAALEAMACGVPVIGADNRGTREYIRHGENGLLCPPRNAEDFATAIHILYENPILRKKMAVRARKDSWRFGKEESRLYMEQVYKIAWKGEEKNDFRTKDQRHHEPLQSPAFPLAEGSGGFHLGSEFS</sequence>
<dbReference type="Pfam" id="PF13477">
    <property type="entry name" value="Glyco_trans_4_2"/>
    <property type="match status" value="1"/>
</dbReference>
<dbReference type="InterPro" id="IPR028098">
    <property type="entry name" value="Glyco_trans_4-like_N"/>
</dbReference>
<feature type="compositionally biased region" description="Basic and acidic residues" evidence="1">
    <location>
        <begin position="387"/>
        <end position="397"/>
    </location>
</feature>
<dbReference type="EMBL" id="DWUY01000174">
    <property type="protein sequence ID" value="HJD28864.1"/>
    <property type="molecule type" value="Genomic_DNA"/>
</dbReference>
<reference evidence="4" key="2">
    <citation type="submission" date="2021-04" db="EMBL/GenBank/DDBJ databases">
        <authorList>
            <person name="Gilroy R."/>
        </authorList>
    </citation>
    <scope>NUCLEOTIDE SEQUENCE</scope>
    <source>
        <strain evidence="4">ChiBcec6-4105</strain>
    </source>
</reference>
<dbReference type="Gene3D" id="3.40.50.2000">
    <property type="entry name" value="Glycogen Phosphorylase B"/>
    <property type="match status" value="2"/>
</dbReference>
<gene>
    <name evidence="4" type="ORF">H9914_07730</name>
</gene>
<evidence type="ECO:0000313" key="4">
    <source>
        <dbReference type="EMBL" id="HJD28864.1"/>
    </source>
</evidence>
<proteinExistence type="predicted"/>
<dbReference type="Pfam" id="PF00534">
    <property type="entry name" value="Glycos_transf_1"/>
    <property type="match status" value="1"/>
</dbReference>
<evidence type="ECO:0000313" key="5">
    <source>
        <dbReference type="Proteomes" id="UP000823892"/>
    </source>
</evidence>
<comment type="caution">
    <text evidence="4">The sequence shown here is derived from an EMBL/GenBank/DDBJ whole genome shotgun (WGS) entry which is preliminary data.</text>
</comment>
<dbReference type="CDD" id="cd03808">
    <property type="entry name" value="GT4_CapM-like"/>
    <property type="match status" value="1"/>
</dbReference>
<protein>
    <submittedName>
        <fullName evidence="4">Glycosyltransferase family 4 protein</fullName>
    </submittedName>
</protein>
<feature type="region of interest" description="Disordered" evidence="1">
    <location>
        <begin position="387"/>
        <end position="410"/>
    </location>
</feature>
<dbReference type="InterPro" id="IPR050194">
    <property type="entry name" value="Glycosyltransferase_grp1"/>
</dbReference>
<dbReference type="InterPro" id="IPR001296">
    <property type="entry name" value="Glyco_trans_1"/>
</dbReference>
<evidence type="ECO:0000256" key="1">
    <source>
        <dbReference type="SAM" id="MobiDB-lite"/>
    </source>
</evidence>
<reference evidence="4" key="1">
    <citation type="journal article" date="2021" name="PeerJ">
        <title>Extensive microbial diversity within the chicken gut microbiome revealed by metagenomics and culture.</title>
        <authorList>
            <person name="Gilroy R."/>
            <person name="Ravi A."/>
            <person name="Getino M."/>
            <person name="Pursley I."/>
            <person name="Horton D.L."/>
            <person name="Alikhan N.F."/>
            <person name="Baker D."/>
            <person name="Gharbi K."/>
            <person name="Hall N."/>
            <person name="Watson M."/>
            <person name="Adriaenssens E.M."/>
            <person name="Foster-Nyarko E."/>
            <person name="Jarju S."/>
            <person name="Secka A."/>
            <person name="Antonio M."/>
            <person name="Oren A."/>
            <person name="Chaudhuri R.R."/>
            <person name="La Ragione R."/>
            <person name="Hildebrand F."/>
            <person name="Pallen M.J."/>
        </authorList>
    </citation>
    <scope>NUCLEOTIDE SEQUENCE</scope>
    <source>
        <strain evidence="4">ChiBcec6-4105</strain>
    </source>
</reference>
<dbReference type="SUPFAM" id="SSF53756">
    <property type="entry name" value="UDP-Glycosyltransferase/glycogen phosphorylase"/>
    <property type="match status" value="1"/>
</dbReference>
<dbReference type="GO" id="GO:0016757">
    <property type="term" value="F:glycosyltransferase activity"/>
    <property type="evidence" value="ECO:0007669"/>
    <property type="project" value="InterPro"/>
</dbReference>
<evidence type="ECO:0000259" key="2">
    <source>
        <dbReference type="Pfam" id="PF00534"/>
    </source>
</evidence>
<dbReference type="PANTHER" id="PTHR45947:SF3">
    <property type="entry name" value="SULFOQUINOVOSYL TRANSFERASE SQD2"/>
    <property type="match status" value="1"/>
</dbReference>
<dbReference type="Proteomes" id="UP000823892">
    <property type="component" value="Unassembled WGS sequence"/>
</dbReference>
<evidence type="ECO:0000259" key="3">
    <source>
        <dbReference type="Pfam" id="PF13477"/>
    </source>
</evidence>
<accession>A0A9D2QSH4</accession>
<feature type="domain" description="Glycosyl transferase family 1" evidence="2">
    <location>
        <begin position="193"/>
        <end position="357"/>
    </location>
</feature>
<dbReference type="AlphaFoldDB" id="A0A9D2QSH4"/>
<organism evidence="4 5">
    <name type="scientific">Candidatus Blautia avicola</name>
    <dbReference type="NCBI Taxonomy" id="2838483"/>
    <lineage>
        <taxon>Bacteria</taxon>
        <taxon>Bacillati</taxon>
        <taxon>Bacillota</taxon>
        <taxon>Clostridia</taxon>
        <taxon>Lachnospirales</taxon>
        <taxon>Lachnospiraceae</taxon>
        <taxon>Blautia</taxon>
    </lineage>
</organism>
<dbReference type="PANTHER" id="PTHR45947">
    <property type="entry name" value="SULFOQUINOVOSYL TRANSFERASE SQD2"/>
    <property type="match status" value="1"/>
</dbReference>
<feature type="domain" description="Glycosyltransferase subfamily 4-like N-terminal" evidence="3">
    <location>
        <begin position="8"/>
        <end position="153"/>
    </location>
</feature>
<name>A0A9D2QSH4_9FIRM</name>